<dbReference type="Proteomes" id="UP000824120">
    <property type="component" value="Chromosome 10"/>
</dbReference>
<proteinExistence type="predicted"/>
<organism evidence="1 2">
    <name type="scientific">Solanum commersonii</name>
    <name type="common">Commerson's wild potato</name>
    <name type="synonym">Commerson's nightshade</name>
    <dbReference type="NCBI Taxonomy" id="4109"/>
    <lineage>
        <taxon>Eukaryota</taxon>
        <taxon>Viridiplantae</taxon>
        <taxon>Streptophyta</taxon>
        <taxon>Embryophyta</taxon>
        <taxon>Tracheophyta</taxon>
        <taxon>Spermatophyta</taxon>
        <taxon>Magnoliopsida</taxon>
        <taxon>eudicotyledons</taxon>
        <taxon>Gunneridae</taxon>
        <taxon>Pentapetalae</taxon>
        <taxon>asterids</taxon>
        <taxon>lamiids</taxon>
        <taxon>Solanales</taxon>
        <taxon>Solanaceae</taxon>
        <taxon>Solanoideae</taxon>
        <taxon>Solaneae</taxon>
        <taxon>Solanum</taxon>
    </lineage>
</organism>
<gene>
    <name evidence="1" type="ORF">H5410_053847</name>
</gene>
<sequence length="170" mass="19181">MEEDNAAPAKGPAREMSTFALRSGRMDLNCRNQEKMINAYLASIEGHSTTESHGEVLAKAIYTARKCPISCNKSTIDVELDRRNKIFRVLLGGCFQKHTAIVPGGCFQEHTATEQPNHLFLSRIRNKGKQKMEISSKILACNFQFPSIHCRKMFPIWISKSVATSQDKRH</sequence>
<protein>
    <submittedName>
        <fullName evidence="1">Uncharacterized protein</fullName>
    </submittedName>
</protein>
<name>A0A9J5X7I6_SOLCO</name>
<dbReference type="EMBL" id="JACXVP010000010">
    <property type="protein sequence ID" value="KAG5583220.1"/>
    <property type="molecule type" value="Genomic_DNA"/>
</dbReference>
<evidence type="ECO:0000313" key="2">
    <source>
        <dbReference type="Proteomes" id="UP000824120"/>
    </source>
</evidence>
<comment type="caution">
    <text evidence="1">The sequence shown here is derived from an EMBL/GenBank/DDBJ whole genome shotgun (WGS) entry which is preliminary data.</text>
</comment>
<dbReference type="AlphaFoldDB" id="A0A9J5X7I6"/>
<evidence type="ECO:0000313" key="1">
    <source>
        <dbReference type="EMBL" id="KAG5583220.1"/>
    </source>
</evidence>
<accession>A0A9J5X7I6</accession>
<keyword evidence="2" id="KW-1185">Reference proteome</keyword>
<reference evidence="1 2" key="1">
    <citation type="submission" date="2020-09" db="EMBL/GenBank/DDBJ databases">
        <title>De no assembly of potato wild relative species, Solanum commersonii.</title>
        <authorList>
            <person name="Cho K."/>
        </authorList>
    </citation>
    <scope>NUCLEOTIDE SEQUENCE [LARGE SCALE GENOMIC DNA]</scope>
    <source>
        <strain evidence="1">LZ3.2</strain>
        <tissue evidence="1">Leaf</tissue>
    </source>
</reference>